<gene>
    <name evidence="1" type="ORF">NFI95_13610</name>
</gene>
<reference evidence="1 2" key="1">
    <citation type="submission" date="2022-06" db="EMBL/GenBank/DDBJ databases">
        <title>Endosaccharibacter gen. nov., sp. nov., endophytic bacteria isolated from sugarcane.</title>
        <authorList>
            <person name="Pitiwittayakul N."/>
            <person name="Yukphan P."/>
            <person name="Charoenyingcharoen P."/>
            <person name="Tanasupawat S."/>
        </authorList>
    </citation>
    <scope>NUCLEOTIDE SEQUENCE [LARGE SCALE GENOMIC DNA]</scope>
    <source>
        <strain evidence="1 2">KSS8</strain>
    </source>
</reference>
<keyword evidence="2" id="KW-1185">Reference proteome</keyword>
<proteinExistence type="predicted"/>
<evidence type="ECO:0000313" key="1">
    <source>
        <dbReference type="EMBL" id="MCQ8279477.1"/>
    </source>
</evidence>
<name>A0ABT1W9B2_9PROT</name>
<evidence type="ECO:0000313" key="2">
    <source>
        <dbReference type="Proteomes" id="UP001524587"/>
    </source>
</evidence>
<dbReference type="Gene3D" id="1.10.287.950">
    <property type="entry name" value="Methyl-accepting chemotaxis protein"/>
    <property type="match status" value="1"/>
</dbReference>
<dbReference type="EMBL" id="JAMSKV010000013">
    <property type="protein sequence ID" value="MCQ8279477.1"/>
    <property type="molecule type" value="Genomic_DNA"/>
</dbReference>
<dbReference type="RefSeq" id="WP_422864966.1">
    <property type="nucleotide sequence ID" value="NZ_JAMSKV010000013.1"/>
</dbReference>
<dbReference type="SUPFAM" id="SSF58104">
    <property type="entry name" value="Methyl-accepting chemotaxis protein (MCP) signaling domain"/>
    <property type="match status" value="1"/>
</dbReference>
<organism evidence="1 2">
    <name type="scientific">Endosaccharibacter trunci</name>
    <dbReference type="NCBI Taxonomy" id="2812733"/>
    <lineage>
        <taxon>Bacteria</taxon>
        <taxon>Pseudomonadati</taxon>
        <taxon>Pseudomonadota</taxon>
        <taxon>Alphaproteobacteria</taxon>
        <taxon>Acetobacterales</taxon>
        <taxon>Acetobacteraceae</taxon>
        <taxon>Endosaccharibacter</taxon>
    </lineage>
</organism>
<sequence length="66" mass="7029">SEIARNVQQTAGSTRMVTDNIVEISRSAQNNGAAATQVMASAGELSRQAETLNHEVAQFLRLVKSA</sequence>
<accession>A0ABT1W9B2</accession>
<dbReference type="Proteomes" id="UP001524587">
    <property type="component" value="Unassembled WGS sequence"/>
</dbReference>
<protein>
    <submittedName>
        <fullName evidence="1">Methyl-accepting chemotaxis protein</fullName>
    </submittedName>
</protein>
<comment type="caution">
    <text evidence="1">The sequence shown here is derived from an EMBL/GenBank/DDBJ whole genome shotgun (WGS) entry which is preliminary data.</text>
</comment>
<feature type="non-terminal residue" evidence="1">
    <location>
        <position position="1"/>
    </location>
</feature>